<proteinExistence type="predicted"/>
<dbReference type="EMBL" id="KT581451">
    <property type="protein sequence ID" value="AMD16209.1"/>
    <property type="molecule type" value="Genomic_RNA"/>
</dbReference>
<evidence type="ECO:0000313" key="2">
    <source>
        <dbReference type="Proteomes" id="UP000241608"/>
    </source>
</evidence>
<name>A0A125R920_9VIRU</name>
<protein>
    <submittedName>
        <fullName evidence="1">Uncharacterized protein</fullName>
    </submittedName>
</protein>
<reference evidence="1 2" key="1">
    <citation type="submission" date="2015-08" db="EMBL/GenBank/DDBJ databases">
        <title>A novel positive single-stranded RNA mycovirus isolated to Sclerotinia sclerotiorum.</title>
        <authorList>
            <person name="Li K."/>
            <person name="Xie J."/>
            <person name="Cheng J."/>
            <person name="Fu Y."/>
            <person name="Jiang D."/>
        </authorList>
    </citation>
    <scope>NUCLEOTIDE SEQUENCE [LARGE SCALE GENOMIC DNA]</scope>
    <source>
        <strain evidence="1">AX19</strain>
    </source>
</reference>
<sequence length="204" mass="21555">MTGSKVLIMSALGATDTPVSNLTSGVSQIGITSPPTPTDIQIPFVQLFNPHTKYRLTAADATLRAYLATYESVQFVSLSFAVEITGQNGKLQFAATPSDISPSGDLDWLGAPVYQRFAGNAQGDTFAEYNFPASHPFGHELKAVALGNAPPRFFFQFDGSSGDVARIRGRLTLRGGGRGIIPAVSLTELATGKNAATIKCEGEN</sequence>
<evidence type="ECO:0000313" key="1">
    <source>
        <dbReference type="EMBL" id="AMD16209.1"/>
    </source>
</evidence>
<dbReference type="KEGG" id="vg:37619800"/>
<dbReference type="Proteomes" id="UP000241608">
    <property type="component" value="Segment"/>
</dbReference>
<dbReference type="OrthoDB" id="34024at10239"/>
<dbReference type="GeneID" id="37619800"/>
<dbReference type="RefSeq" id="YP_009508364.1">
    <property type="nucleotide sequence ID" value="NC_038977.1"/>
</dbReference>
<accession>A0A125R920</accession>
<keyword evidence="2" id="KW-1185">Reference proteome</keyword>
<organism evidence="1 2">
    <name type="scientific">Sclerotinia sclerotiorum deltaflexivirus 1</name>
    <dbReference type="NCBI Taxonomy" id="1788309"/>
    <lineage>
        <taxon>Viruses</taxon>
        <taxon>Riboviria</taxon>
        <taxon>Orthornavirae</taxon>
        <taxon>Kitrinoviricota</taxon>
        <taxon>Alsuviricetes</taxon>
        <taxon>Tymovirales</taxon>
        <taxon>Deltaflexiviridae</taxon>
        <taxon>Deltaflexivirus</taxon>
        <taxon>Deltaflexivirus sclerotiniae</taxon>
        <taxon>Sclerotinia deltaflexivirus 1</taxon>
    </lineage>
</organism>